<reference evidence="4" key="1">
    <citation type="submission" date="2018-06" db="EMBL/GenBank/DDBJ databases">
        <authorList>
            <person name="Lum Nde A."/>
            <person name="Hugo C."/>
        </authorList>
    </citation>
    <scope>NUCLEOTIDE SEQUENCE [LARGE SCALE GENOMIC DNA]</scope>
    <source>
        <strain evidence="4">1_F178</strain>
    </source>
</reference>
<comment type="caution">
    <text evidence="3">The sequence shown here is derived from an EMBL/GenBank/DDBJ whole genome shotgun (WGS) entry which is preliminary data.</text>
</comment>
<accession>A0A3D9C3P6</accession>
<dbReference type="Proteomes" id="UP000256686">
    <property type="component" value="Unassembled WGS sequence"/>
</dbReference>
<evidence type="ECO:0008006" key="5">
    <source>
        <dbReference type="Google" id="ProtNLM"/>
    </source>
</evidence>
<dbReference type="AlphaFoldDB" id="A0A3D9C3P6"/>
<dbReference type="EMBL" id="QNVT01000024">
    <property type="protein sequence ID" value="REC60490.1"/>
    <property type="molecule type" value="Genomic_DNA"/>
</dbReference>
<proteinExistence type="predicted"/>
<keyword evidence="2" id="KW-0732">Signal</keyword>
<feature type="signal peptide" evidence="2">
    <location>
        <begin position="1"/>
        <end position="21"/>
    </location>
</feature>
<feature type="region of interest" description="Disordered" evidence="1">
    <location>
        <begin position="23"/>
        <end position="81"/>
    </location>
</feature>
<name>A0A3D9C3P6_9FLAO</name>
<evidence type="ECO:0000256" key="1">
    <source>
        <dbReference type="SAM" id="MobiDB-lite"/>
    </source>
</evidence>
<gene>
    <name evidence="3" type="ORF">DRF65_20720</name>
</gene>
<evidence type="ECO:0000313" key="3">
    <source>
        <dbReference type="EMBL" id="REC60490.1"/>
    </source>
</evidence>
<dbReference type="RefSeq" id="WP_115972653.1">
    <property type="nucleotide sequence ID" value="NZ_QNVT01000024.1"/>
</dbReference>
<organism evidence="3 4">
    <name type="scientific">Chryseobacterium pennae</name>
    <dbReference type="NCBI Taxonomy" id="2258962"/>
    <lineage>
        <taxon>Bacteria</taxon>
        <taxon>Pseudomonadati</taxon>
        <taxon>Bacteroidota</taxon>
        <taxon>Flavobacteriia</taxon>
        <taxon>Flavobacteriales</taxon>
        <taxon>Weeksellaceae</taxon>
        <taxon>Chryseobacterium group</taxon>
        <taxon>Chryseobacterium</taxon>
    </lineage>
</organism>
<protein>
    <recommendedName>
        <fullName evidence="5">Lipoprotein</fullName>
    </recommendedName>
</protein>
<evidence type="ECO:0000313" key="4">
    <source>
        <dbReference type="Proteomes" id="UP000256686"/>
    </source>
</evidence>
<feature type="compositionally biased region" description="Basic and acidic residues" evidence="1">
    <location>
        <begin position="69"/>
        <end position="81"/>
    </location>
</feature>
<keyword evidence="4" id="KW-1185">Reference proteome</keyword>
<sequence length="81" mass="9189">MKELISILTIILLLISAQSCRGEDITDEPFYPETKNKTRSTSQSKKMDSITIPKSTEQDPSLDNGENEPPPKDGIRWRVKQ</sequence>
<feature type="chain" id="PRO_5017626919" description="Lipoprotein" evidence="2">
    <location>
        <begin position="22"/>
        <end position="81"/>
    </location>
</feature>
<dbReference type="PROSITE" id="PS51257">
    <property type="entry name" value="PROKAR_LIPOPROTEIN"/>
    <property type="match status" value="1"/>
</dbReference>
<evidence type="ECO:0000256" key="2">
    <source>
        <dbReference type="SAM" id="SignalP"/>
    </source>
</evidence>
<feature type="compositionally biased region" description="Polar residues" evidence="1">
    <location>
        <begin position="52"/>
        <end position="61"/>
    </location>
</feature>